<dbReference type="Pfam" id="PF01597">
    <property type="entry name" value="GCV_H"/>
    <property type="match status" value="1"/>
</dbReference>
<comment type="subunit">
    <text evidence="3">The glycine cleavage system is composed of four proteins: P, T, L and H.</text>
</comment>
<dbReference type="GO" id="GO:0005829">
    <property type="term" value="C:cytosol"/>
    <property type="evidence" value="ECO:0007669"/>
    <property type="project" value="TreeGrafter"/>
</dbReference>
<proteinExistence type="inferred from homology"/>
<dbReference type="GO" id="GO:0019464">
    <property type="term" value="P:glycine decarboxylation via glycine cleavage system"/>
    <property type="evidence" value="ECO:0007669"/>
    <property type="project" value="UniProtKB-UniRule"/>
</dbReference>
<dbReference type="CDD" id="cd06848">
    <property type="entry name" value="GCS_H"/>
    <property type="match status" value="1"/>
</dbReference>
<sequence>MYPDDLKYHSEHAWARIEGDTATIGITYFAQDQLGEIVFLELPAVGTELAVGKPYAEIESVKSVSDVYSPVNGTITEVNSEVVEAPEIINEDPYVAGWMAKVKMSDSGDGLMDAAAYEAMVAEEG</sequence>
<dbReference type="AlphaFoldDB" id="A0A1F2WH51"/>
<dbReference type="SUPFAM" id="SSF51230">
    <property type="entry name" value="Single hybrid motif"/>
    <property type="match status" value="1"/>
</dbReference>
<organism evidence="6 7">
    <name type="scientific">Candidatus Solincola sediminis</name>
    <dbReference type="NCBI Taxonomy" id="1797199"/>
    <lineage>
        <taxon>Bacteria</taxon>
        <taxon>Bacillati</taxon>
        <taxon>Actinomycetota</taxon>
        <taxon>Candidatus Geothermincolia</taxon>
        <taxon>Candidatus Geothermincolales</taxon>
        <taxon>Candidatus Geothermincolaceae</taxon>
        <taxon>Candidatus Solincola</taxon>
    </lineage>
</organism>
<evidence type="ECO:0000313" key="7">
    <source>
        <dbReference type="Proteomes" id="UP000177876"/>
    </source>
</evidence>
<protein>
    <recommendedName>
        <fullName evidence="3">Glycine cleavage system H protein</fullName>
    </recommendedName>
</protein>
<dbReference type="HAMAP" id="MF_00272">
    <property type="entry name" value="GcvH"/>
    <property type="match status" value="1"/>
</dbReference>
<evidence type="ECO:0000256" key="1">
    <source>
        <dbReference type="ARBA" id="ARBA00009249"/>
    </source>
</evidence>
<comment type="cofactor">
    <cofactor evidence="3">
        <name>(R)-lipoate</name>
        <dbReference type="ChEBI" id="CHEBI:83088"/>
    </cofactor>
    <text evidence="3">Binds 1 lipoyl cofactor covalently.</text>
</comment>
<dbReference type="InterPro" id="IPR002930">
    <property type="entry name" value="GCV_H"/>
</dbReference>
<dbReference type="GO" id="GO:0009249">
    <property type="term" value="P:protein lipoylation"/>
    <property type="evidence" value="ECO:0007669"/>
    <property type="project" value="TreeGrafter"/>
</dbReference>
<comment type="function">
    <text evidence="3">The glycine cleavage system catalyzes the degradation of glycine. The H protein shuttles the methylamine group of glycine from the P protein to the T protein.</text>
</comment>
<name>A0A1F2WH51_9ACTN</name>
<dbReference type="Proteomes" id="UP000177876">
    <property type="component" value="Unassembled WGS sequence"/>
</dbReference>
<evidence type="ECO:0000256" key="4">
    <source>
        <dbReference type="PIRSR" id="PIRSR617453-50"/>
    </source>
</evidence>
<comment type="similarity">
    <text evidence="1 3">Belongs to the GcvH family.</text>
</comment>
<dbReference type="PANTHER" id="PTHR11715">
    <property type="entry name" value="GLYCINE CLEAVAGE SYSTEM H PROTEIN"/>
    <property type="match status" value="1"/>
</dbReference>
<keyword evidence="2 3" id="KW-0450">Lipoyl</keyword>
<dbReference type="InterPro" id="IPR011053">
    <property type="entry name" value="Single_hybrid_motif"/>
</dbReference>
<dbReference type="Gene3D" id="2.40.50.100">
    <property type="match status" value="1"/>
</dbReference>
<evidence type="ECO:0000256" key="3">
    <source>
        <dbReference type="HAMAP-Rule" id="MF_00272"/>
    </source>
</evidence>
<dbReference type="EMBL" id="MELK01000048">
    <property type="protein sequence ID" value="OFW56171.1"/>
    <property type="molecule type" value="Genomic_DNA"/>
</dbReference>
<evidence type="ECO:0000313" key="6">
    <source>
        <dbReference type="EMBL" id="OFW56171.1"/>
    </source>
</evidence>
<comment type="caution">
    <text evidence="6">The sequence shown here is derived from an EMBL/GenBank/DDBJ whole genome shotgun (WGS) entry which is preliminary data.</text>
</comment>
<dbReference type="PANTHER" id="PTHR11715:SF3">
    <property type="entry name" value="GLYCINE CLEAVAGE SYSTEM H PROTEIN-RELATED"/>
    <property type="match status" value="1"/>
</dbReference>
<feature type="modified residue" description="N6-lipoyllysine" evidence="3 4">
    <location>
        <position position="62"/>
    </location>
</feature>
<dbReference type="InterPro" id="IPR000089">
    <property type="entry name" value="Biotin_lipoyl"/>
</dbReference>
<feature type="domain" description="Lipoyl-binding" evidence="5">
    <location>
        <begin position="21"/>
        <end position="103"/>
    </location>
</feature>
<dbReference type="PROSITE" id="PS50968">
    <property type="entry name" value="BIOTINYL_LIPOYL"/>
    <property type="match status" value="1"/>
</dbReference>
<evidence type="ECO:0000256" key="2">
    <source>
        <dbReference type="ARBA" id="ARBA00022823"/>
    </source>
</evidence>
<dbReference type="InterPro" id="IPR033753">
    <property type="entry name" value="GCV_H/Fam206"/>
</dbReference>
<evidence type="ECO:0000259" key="5">
    <source>
        <dbReference type="PROSITE" id="PS50968"/>
    </source>
</evidence>
<dbReference type="NCBIfam" id="TIGR00527">
    <property type="entry name" value="gcvH"/>
    <property type="match status" value="1"/>
</dbReference>
<dbReference type="STRING" id="1797197.A2Y75_03355"/>
<dbReference type="GO" id="GO:0005960">
    <property type="term" value="C:glycine cleavage complex"/>
    <property type="evidence" value="ECO:0007669"/>
    <property type="project" value="InterPro"/>
</dbReference>
<gene>
    <name evidence="3" type="primary">gcvH</name>
    <name evidence="6" type="ORF">A2Y75_03355</name>
</gene>
<dbReference type="InterPro" id="IPR017453">
    <property type="entry name" value="GCV_H_sub"/>
</dbReference>
<accession>A0A1F2WH51</accession>
<dbReference type="NCBIfam" id="NF002270">
    <property type="entry name" value="PRK01202.1"/>
    <property type="match status" value="1"/>
</dbReference>
<reference evidence="6 7" key="1">
    <citation type="journal article" date="2016" name="Nat. Commun.">
        <title>Thousands of microbial genomes shed light on interconnected biogeochemical processes in an aquifer system.</title>
        <authorList>
            <person name="Anantharaman K."/>
            <person name="Brown C.T."/>
            <person name="Hug L.A."/>
            <person name="Sharon I."/>
            <person name="Castelle C.J."/>
            <person name="Probst A.J."/>
            <person name="Thomas B.C."/>
            <person name="Singh A."/>
            <person name="Wilkins M.J."/>
            <person name="Karaoz U."/>
            <person name="Brodie E.L."/>
            <person name="Williams K.H."/>
            <person name="Hubbard S.S."/>
            <person name="Banfield J.F."/>
        </authorList>
    </citation>
    <scope>NUCLEOTIDE SEQUENCE [LARGE SCALE GENOMIC DNA]</scope>
</reference>